<dbReference type="EMBL" id="PP511841">
    <property type="protein sequence ID" value="XCD08000.1"/>
    <property type="molecule type" value="Genomic_DNA"/>
</dbReference>
<organism evidence="1">
    <name type="scientific">Dulem virus 104</name>
    <dbReference type="NCBI Taxonomy" id="3145581"/>
    <lineage>
        <taxon>Viruses</taxon>
        <taxon>Monodnaviria</taxon>
        <taxon>Sangervirae</taxon>
        <taxon>Phixviricota</taxon>
        <taxon>Malgrandaviricetes</taxon>
        <taxon>Petitvirales</taxon>
        <taxon>Microviridae</taxon>
        <taxon>Microvirus</taxon>
    </lineage>
</organism>
<name>A0AAU8B6M2_9VIRU</name>
<sequence length="298" mass="31408">MSVHNAVQAMNTALSEGRTVGPFGLYLKSDSGPSGAAVTADSASRYIDQMLALQNSNNAYSAAQAADLRDWQQVQNQKAMDFNAAEAAKNRQWQEYMSSTAHQREVADLKAAGLNPVLSAMGGNGAAVTSGATASGVSSSGSKGDTDTSASAAIANLVTSMWNYNNQMEMSRMNAKVNETIAERNNATSELVAQINGLYGNQRAEIAGRYGLSSAQVSAEASKMNAQVAALASILNTNTSTSSAKDIEAMKQEQEKYMAKWYPRTFAGYAGSFTQHASDLLSSIFGKKEGRSGSFGGK</sequence>
<protein>
    <submittedName>
        <fullName evidence="1">DNA pilot protein</fullName>
    </submittedName>
</protein>
<evidence type="ECO:0000313" key="1">
    <source>
        <dbReference type="EMBL" id="XCD08000.1"/>
    </source>
</evidence>
<reference evidence="1" key="1">
    <citation type="submission" date="2024-03" db="EMBL/GenBank/DDBJ databases">
        <title>Diverse circular DNA viruses in blood, oral, and fecal samples of captive lemurs.</title>
        <authorList>
            <person name="Paietta E.N."/>
            <person name="Kraberger S."/>
            <person name="Lund M.C."/>
            <person name="Custer J.M."/>
            <person name="Vargas K.M."/>
            <person name="Ehmke E.E."/>
            <person name="Yoder A.D."/>
            <person name="Varsani A."/>
        </authorList>
    </citation>
    <scope>NUCLEOTIDE SEQUENCE</scope>
    <source>
        <strain evidence="1">Duke_28FS_111</strain>
    </source>
</reference>
<proteinExistence type="predicted"/>
<accession>A0AAU8B6M2</accession>